<keyword evidence="9" id="KW-1185">Reference proteome</keyword>
<protein>
    <recommendedName>
        <fullName evidence="7">RNase H type-1 domain-containing protein</fullName>
    </recommendedName>
</protein>
<dbReference type="InterPro" id="IPR002156">
    <property type="entry name" value="RNaseH_domain"/>
</dbReference>
<evidence type="ECO:0000313" key="9">
    <source>
        <dbReference type="Proteomes" id="UP000235145"/>
    </source>
</evidence>
<dbReference type="InterPro" id="IPR000477">
    <property type="entry name" value="RT_dom"/>
</dbReference>
<accession>A0A9R1W2X1</accession>
<dbReference type="Proteomes" id="UP000235145">
    <property type="component" value="Unassembled WGS sequence"/>
</dbReference>
<organism evidence="8 9">
    <name type="scientific">Lactuca sativa</name>
    <name type="common">Garden lettuce</name>
    <dbReference type="NCBI Taxonomy" id="4236"/>
    <lineage>
        <taxon>Eukaryota</taxon>
        <taxon>Viridiplantae</taxon>
        <taxon>Streptophyta</taxon>
        <taxon>Embryophyta</taxon>
        <taxon>Tracheophyta</taxon>
        <taxon>Spermatophyta</taxon>
        <taxon>Magnoliopsida</taxon>
        <taxon>eudicotyledons</taxon>
        <taxon>Gunneridae</taxon>
        <taxon>Pentapetalae</taxon>
        <taxon>asterids</taxon>
        <taxon>campanulids</taxon>
        <taxon>Asterales</taxon>
        <taxon>Asteraceae</taxon>
        <taxon>Cichorioideae</taxon>
        <taxon>Cichorieae</taxon>
        <taxon>Lactucinae</taxon>
        <taxon>Lactuca</taxon>
    </lineage>
</organism>
<evidence type="ECO:0000313" key="8">
    <source>
        <dbReference type="EMBL" id="KAJ0217411.1"/>
    </source>
</evidence>
<evidence type="ECO:0000256" key="4">
    <source>
        <dbReference type="ARBA" id="ARBA00022759"/>
    </source>
</evidence>
<dbReference type="Pfam" id="PF00078">
    <property type="entry name" value="RVT_1"/>
    <property type="match status" value="1"/>
</dbReference>
<dbReference type="Gene3D" id="3.30.420.10">
    <property type="entry name" value="Ribonuclease H-like superfamily/Ribonuclease H"/>
    <property type="match status" value="1"/>
</dbReference>
<dbReference type="InterPro" id="IPR036397">
    <property type="entry name" value="RNaseH_sf"/>
</dbReference>
<dbReference type="GO" id="GO:0004523">
    <property type="term" value="F:RNA-DNA hybrid ribonuclease activity"/>
    <property type="evidence" value="ECO:0007669"/>
    <property type="project" value="InterPro"/>
</dbReference>
<keyword evidence="4" id="KW-0255">Endonuclease</keyword>
<evidence type="ECO:0000256" key="6">
    <source>
        <dbReference type="ARBA" id="ARBA00022918"/>
    </source>
</evidence>
<comment type="caution">
    <text evidence="8">The sequence shown here is derived from an EMBL/GenBank/DDBJ whole genome shotgun (WGS) entry which is preliminary data.</text>
</comment>
<dbReference type="EMBL" id="NBSK02000003">
    <property type="protein sequence ID" value="KAJ0217411.1"/>
    <property type="molecule type" value="Genomic_DNA"/>
</dbReference>
<proteinExistence type="predicted"/>
<keyword evidence="1" id="KW-0808">Transferase</keyword>
<dbReference type="InterPro" id="IPR012337">
    <property type="entry name" value="RNaseH-like_sf"/>
</dbReference>
<gene>
    <name evidence="8" type="ORF">LSAT_V11C300131470</name>
</gene>
<evidence type="ECO:0000256" key="3">
    <source>
        <dbReference type="ARBA" id="ARBA00022722"/>
    </source>
</evidence>
<keyword evidence="2" id="KW-0548">Nucleotidyltransferase</keyword>
<dbReference type="SUPFAM" id="SSF53098">
    <property type="entry name" value="Ribonuclease H-like"/>
    <property type="match status" value="1"/>
</dbReference>
<evidence type="ECO:0000259" key="7">
    <source>
        <dbReference type="PROSITE" id="PS50879"/>
    </source>
</evidence>
<dbReference type="Pfam" id="PF17917">
    <property type="entry name" value="RT_RNaseH"/>
    <property type="match status" value="1"/>
</dbReference>
<sequence>MRKKDEENTAFYTDHGTFYYSKMPFGLKNAGETYQRLVDSIFTKQIGRNIEVYVDDMVIKIPNEERMLQYIEETFQTLEVVKMKLNPAKCTFGVEEGQFPGYYVTRQGVQPSPTMVDEFIETPSPNSLRDAQGLNGKLTALSRFISKSANKAMPLFHTLKGCMEKSNFHEATSSVLAVEREGEQRPVYFVSRALQGLELNYPMLEKLVLALIYAARRLRRYFQAHQIEVVTSYPIKQILLKPETSGRLAKWAIELGEHDINYHPRTSIKGQVLADFLLEIPDGGSSAKEKVWVVEEASTEQGSWTLYTDGASSREGSGAGLILTSPEGEEVTYALRFDFHTSNNKAEYEALLVGLQLAKQMGVKAVTTLTDSRLA</sequence>
<dbReference type="SUPFAM" id="SSF56672">
    <property type="entry name" value="DNA/RNA polymerases"/>
    <property type="match status" value="1"/>
</dbReference>
<keyword evidence="5" id="KW-0378">Hydrolase</keyword>
<dbReference type="InterPro" id="IPR043502">
    <property type="entry name" value="DNA/RNA_pol_sf"/>
</dbReference>
<dbReference type="CDD" id="cd01647">
    <property type="entry name" value="RT_LTR"/>
    <property type="match status" value="1"/>
</dbReference>
<dbReference type="InterPro" id="IPR043128">
    <property type="entry name" value="Rev_trsase/Diguanyl_cyclase"/>
</dbReference>
<dbReference type="AlphaFoldDB" id="A0A9R1W2X1"/>
<dbReference type="Pfam" id="PF13456">
    <property type="entry name" value="RVT_3"/>
    <property type="match status" value="1"/>
</dbReference>
<evidence type="ECO:0000256" key="2">
    <source>
        <dbReference type="ARBA" id="ARBA00022695"/>
    </source>
</evidence>
<evidence type="ECO:0000256" key="1">
    <source>
        <dbReference type="ARBA" id="ARBA00022679"/>
    </source>
</evidence>
<dbReference type="GO" id="GO:0003964">
    <property type="term" value="F:RNA-directed DNA polymerase activity"/>
    <property type="evidence" value="ECO:0007669"/>
    <property type="project" value="UniProtKB-KW"/>
</dbReference>
<evidence type="ECO:0000256" key="5">
    <source>
        <dbReference type="ARBA" id="ARBA00022801"/>
    </source>
</evidence>
<reference evidence="8 9" key="1">
    <citation type="journal article" date="2017" name="Nat. Commun.">
        <title>Genome assembly with in vitro proximity ligation data and whole-genome triplication in lettuce.</title>
        <authorList>
            <person name="Reyes-Chin-Wo S."/>
            <person name="Wang Z."/>
            <person name="Yang X."/>
            <person name="Kozik A."/>
            <person name="Arikit S."/>
            <person name="Song C."/>
            <person name="Xia L."/>
            <person name="Froenicke L."/>
            <person name="Lavelle D.O."/>
            <person name="Truco M.J."/>
            <person name="Xia R."/>
            <person name="Zhu S."/>
            <person name="Xu C."/>
            <person name="Xu H."/>
            <person name="Xu X."/>
            <person name="Cox K."/>
            <person name="Korf I."/>
            <person name="Meyers B.C."/>
            <person name="Michelmore R.W."/>
        </authorList>
    </citation>
    <scope>NUCLEOTIDE SEQUENCE [LARGE SCALE GENOMIC DNA]</scope>
    <source>
        <strain evidence="9">cv. Salinas</strain>
        <tissue evidence="8">Seedlings</tissue>
    </source>
</reference>
<keyword evidence="6" id="KW-0695">RNA-directed DNA polymerase</keyword>
<dbReference type="PANTHER" id="PTHR48475">
    <property type="entry name" value="RIBONUCLEASE H"/>
    <property type="match status" value="1"/>
</dbReference>
<feature type="domain" description="RNase H type-1" evidence="7">
    <location>
        <begin position="300"/>
        <end position="375"/>
    </location>
</feature>
<dbReference type="PANTHER" id="PTHR48475:SF2">
    <property type="entry name" value="RIBONUCLEASE H"/>
    <property type="match status" value="1"/>
</dbReference>
<keyword evidence="3" id="KW-0540">Nuclease</keyword>
<dbReference type="Gene3D" id="3.30.70.270">
    <property type="match status" value="1"/>
</dbReference>
<dbReference type="GO" id="GO:0003676">
    <property type="term" value="F:nucleic acid binding"/>
    <property type="evidence" value="ECO:0007669"/>
    <property type="project" value="InterPro"/>
</dbReference>
<name>A0A9R1W2X1_LACSA</name>
<dbReference type="PROSITE" id="PS50879">
    <property type="entry name" value="RNASE_H_1"/>
    <property type="match status" value="1"/>
</dbReference>
<dbReference type="InterPro" id="IPR041373">
    <property type="entry name" value="RT_RNaseH"/>
</dbReference>